<proteinExistence type="predicted"/>
<keyword evidence="3" id="KW-1185">Reference proteome</keyword>
<protein>
    <submittedName>
        <fullName evidence="2">Uncharacterized protein</fullName>
    </submittedName>
</protein>
<organism evidence="2 3">
    <name type="scientific">Vespula maculifrons</name>
    <name type="common">Eastern yellow jacket</name>
    <name type="synonym">Wasp</name>
    <dbReference type="NCBI Taxonomy" id="7453"/>
    <lineage>
        <taxon>Eukaryota</taxon>
        <taxon>Metazoa</taxon>
        <taxon>Ecdysozoa</taxon>
        <taxon>Arthropoda</taxon>
        <taxon>Hexapoda</taxon>
        <taxon>Insecta</taxon>
        <taxon>Pterygota</taxon>
        <taxon>Neoptera</taxon>
        <taxon>Endopterygota</taxon>
        <taxon>Hymenoptera</taxon>
        <taxon>Apocrita</taxon>
        <taxon>Aculeata</taxon>
        <taxon>Vespoidea</taxon>
        <taxon>Vespidae</taxon>
        <taxon>Vespinae</taxon>
        <taxon>Vespula</taxon>
    </lineage>
</organism>
<dbReference type="AlphaFoldDB" id="A0ABD2CPE1"/>
<accession>A0ABD2CPE1</accession>
<name>A0ABD2CPE1_VESMC</name>
<reference evidence="2 3" key="1">
    <citation type="journal article" date="2024" name="Ann. Entomol. Soc. Am.">
        <title>Genomic analyses of the southern and eastern yellowjacket wasps (Hymenoptera: Vespidae) reveal evolutionary signatures of social life.</title>
        <authorList>
            <person name="Catto M.A."/>
            <person name="Caine P.B."/>
            <person name="Orr S.E."/>
            <person name="Hunt B.G."/>
            <person name="Goodisman M.A.D."/>
        </authorList>
    </citation>
    <scope>NUCLEOTIDE SEQUENCE [LARGE SCALE GENOMIC DNA]</scope>
    <source>
        <strain evidence="2">232</strain>
        <tissue evidence="2">Head and thorax</tissue>
    </source>
</reference>
<evidence type="ECO:0000256" key="1">
    <source>
        <dbReference type="SAM" id="MobiDB-lite"/>
    </source>
</evidence>
<dbReference type="Proteomes" id="UP001607303">
    <property type="component" value="Unassembled WGS sequence"/>
</dbReference>
<feature type="compositionally biased region" description="Basic and acidic residues" evidence="1">
    <location>
        <begin position="106"/>
        <end position="115"/>
    </location>
</feature>
<evidence type="ECO:0000313" key="2">
    <source>
        <dbReference type="EMBL" id="KAL2746947.1"/>
    </source>
</evidence>
<dbReference type="EMBL" id="JAYRBN010000037">
    <property type="protein sequence ID" value="KAL2746947.1"/>
    <property type="molecule type" value="Genomic_DNA"/>
</dbReference>
<evidence type="ECO:0000313" key="3">
    <source>
        <dbReference type="Proteomes" id="UP001607303"/>
    </source>
</evidence>
<feature type="region of interest" description="Disordered" evidence="1">
    <location>
        <begin position="86"/>
        <end position="115"/>
    </location>
</feature>
<comment type="caution">
    <text evidence="2">The sequence shown here is derived from an EMBL/GenBank/DDBJ whole genome shotgun (WGS) entry which is preliminary data.</text>
</comment>
<gene>
    <name evidence="2" type="ORF">V1477_005317</name>
</gene>
<sequence length="115" mass="13232">MEIAGLEADNRNWAIASTTYRHFGFTTNGDTYKLLSIHPKHVLSRYQRKRCPAVFAIQDAMLFRNVQKKAQEELTLTSHHVEVVASRDSRDNGDSILKSKFPDNMPVREKFGPQR</sequence>